<dbReference type="Pfam" id="PF07883">
    <property type="entry name" value="Cupin_2"/>
    <property type="match status" value="1"/>
</dbReference>
<sequence>MLSRMNSTRRDLCLSLPALAFFAELSGVAQQAAPAAATESKPDPAKIAAGTKIFSDNHIFNARELPIHSGKTGSSQAVCQGVLPTGEGVEMHNTVLLPGMAPHPPHQHMHSEWLFLREGKVEWLIDGKWEPAEAGDILYASSMKLHGLKNVGTVPAKYFVMAVGPNLKG</sequence>
<dbReference type="EMBL" id="LT629690">
    <property type="protein sequence ID" value="SDF89577.1"/>
    <property type="molecule type" value="Genomic_DNA"/>
</dbReference>
<evidence type="ECO:0000259" key="2">
    <source>
        <dbReference type="Pfam" id="PF07883"/>
    </source>
</evidence>
<dbReference type="InterPro" id="IPR014710">
    <property type="entry name" value="RmlC-like_jellyroll"/>
</dbReference>
<dbReference type="CDD" id="cd02209">
    <property type="entry name" value="cupin_XRE_C"/>
    <property type="match status" value="1"/>
</dbReference>
<keyword evidence="1" id="KW-0732">Signal</keyword>
<feature type="signal peptide" evidence="1">
    <location>
        <begin position="1"/>
        <end position="29"/>
    </location>
</feature>
<dbReference type="Gene3D" id="2.60.120.10">
    <property type="entry name" value="Jelly Rolls"/>
    <property type="match status" value="1"/>
</dbReference>
<name>A0A1G7PTC7_9BACT</name>
<gene>
    <name evidence="3" type="ORF">SAMN05444167_3620</name>
</gene>
<dbReference type="AlphaFoldDB" id="A0A1G7PTC7"/>
<proteinExistence type="predicted"/>
<dbReference type="OrthoDB" id="9792093at2"/>
<feature type="chain" id="PRO_5009242293" evidence="1">
    <location>
        <begin position="30"/>
        <end position="169"/>
    </location>
</feature>
<dbReference type="Proteomes" id="UP000182427">
    <property type="component" value="Chromosome I"/>
</dbReference>
<accession>A0A1G7PTC7</accession>
<evidence type="ECO:0000313" key="3">
    <source>
        <dbReference type="EMBL" id="SDF89577.1"/>
    </source>
</evidence>
<organism evidence="3 4">
    <name type="scientific">Terriglobus roseus</name>
    <dbReference type="NCBI Taxonomy" id="392734"/>
    <lineage>
        <taxon>Bacteria</taxon>
        <taxon>Pseudomonadati</taxon>
        <taxon>Acidobacteriota</taxon>
        <taxon>Terriglobia</taxon>
        <taxon>Terriglobales</taxon>
        <taxon>Acidobacteriaceae</taxon>
        <taxon>Terriglobus</taxon>
    </lineage>
</organism>
<protein>
    <submittedName>
        <fullName evidence="3">Cupin domain-containing protein</fullName>
    </submittedName>
</protein>
<evidence type="ECO:0000256" key="1">
    <source>
        <dbReference type="SAM" id="SignalP"/>
    </source>
</evidence>
<reference evidence="3 4" key="1">
    <citation type="submission" date="2016-10" db="EMBL/GenBank/DDBJ databases">
        <authorList>
            <person name="de Groot N.N."/>
        </authorList>
    </citation>
    <scope>NUCLEOTIDE SEQUENCE [LARGE SCALE GENOMIC DNA]</scope>
    <source>
        <strain evidence="3 4">GAS232</strain>
    </source>
</reference>
<feature type="domain" description="Cupin type-2" evidence="2">
    <location>
        <begin position="96"/>
        <end position="160"/>
    </location>
</feature>
<evidence type="ECO:0000313" key="4">
    <source>
        <dbReference type="Proteomes" id="UP000182427"/>
    </source>
</evidence>
<keyword evidence="4" id="KW-1185">Reference proteome</keyword>
<dbReference type="InterPro" id="IPR013096">
    <property type="entry name" value="Cupin_2"/>
</dbReference>
<dbReference type="SUPFAM" id="SSF51182">
    <property type="entry name" value="RmlC-like cupins"/>
    <property type="match status" value="1"/>
</dbReference>
<dbReference type="InterPro" id="IPR011051">
    <property type="entry name" value="RmlC_Cupin_sf"/>
</dbReference>